<gene>
    <name evidence="13" type="ORF">PLEPLA_LOCUS25239</name>
</gene>
<keyword evidence="8" id="KW-0653">Protein transport</keyword>
<dbReference type="GO" id="GO:0006888">
    <property type="term" value="P:endoplasmic reticulum to Golgi vesicle-mediated transport"/>
    <property type="evidence" value="ECO:0007669"/>
    <property type="project" value="InterPro"/>
</dbReference>
<dbReference type="InterPro" id="IPR059071">
    <property type="entry name" value="SEC22a-c_C"/>
</dbReference>
<keyword evidence="10 11" id="KW-0472">Membrane</keyword>
<dbReference type="PANTHER" id="PTHR46258:SF3">
    <property type="entry name" value="VESICLE-TRAFFICKING PROTEIN SEC22A"/>
    <property type="match status" value="1"/>
</dbReference>
<keyword evidence="4" id="KW-0813">Transport</keyword>
<comment type="caution">
    <text evidence="13">The sequence shown here is derived from an EMBL/GenBank/DDBJ whole genome shotgun (WGS) entry which is preliminary data.</text>
</comment>
<evidence type="ECO:0000259" key="12">
    <source>
        <dbReference type="PROSITE" id="PS50859"/>
    </source>
</evidence>
<evidence type="ECO:0000313" key="13">
    <source>
        <dbReference type="EMBL" id="CAB1437217.1"/>
    </source>
</evidence>
<dbReference type="PROSITE" id="PS50859">
    <property type="entry name" value="LONGIN"/>
    <property type="match status" value="1"/>
</dbReference>
<evidence type="ECO:0000313" key="14">
    <source>
        <dbReference type="Proteomes" id="UP001153269"/>
    </source>
</evidence>
<comment type="function">
    <text evidence="1">May be involved in vesicle transport between the ER and the Golgi complex.</text>
</comment>
<evidence type="ECO:0000256" key="8">
    <source>
        <dbReference type="ARBA" id="ARBA00022927"/>
    </source>
</evidence>
<dbReference type="Gene3D" id="3.30.450.50">
    <property type="entry name" value="Longin domain"/>
    <property type="match status" value="1"/>
</dbReference>
<evidence type="ECO:0000256" key="7">
    <source>
        <dbReference type="ARBA" id="ARBA00022892"/>
    </source>
</evidence>
<proteinExistence type="inferred from homology"/>
<dbReference type="GO" id="GO:0015031">
    <property type="term" value="P:protein transport"/>
    <property type="evidence" value="ECO:0007669"/>
    <property type="project" value="UniProtKB-KW"/>
</dbReference>
<evidence type="ECO:0000256" key="2">
    <source>
        <dbReference type="ARBA" id="ARBA00004477"/>
    </source>
</evidence>
<evidence type="ECO:0000256" key="10">
    <source>
        <dbReference type="ARBA" id="ARBA00023136"/>
    </source>
</evidence>
<organism evidence="13 14">
    <name type="scientific">Pleuronectes platessa</name>
    <name type="common">European plaice</name>
    <dbReference type="NCBI Taxonomy" id="8262"/>
    <lineage>
        <taxon>Eukaryota</taxon>
        <taxon>Metazoa</taxon>
        <taxon>Chordata</taxon>
        <taxon>Craniata</taxon>
        <taxon>Vertebrata</taxon>
        <taxon>Euteleostomi</taxon>
        <taxon>Actinopterygii</taxon>
        <taxon>Neopterygii</taxon>
        <taxon>Teleostei</taxon>
        <taxon>Neoteleostei</taxon>
        <taxon>Acanthomorphata</taxon>
        <taxon>Carangaria</taxon>
        <taxon>Pleuronectiformes</taxon>
        <taxon>Pleuronectoidei</taxon>
        <taxon>Pleuronectidae</taxon>
        <taxon>Pleuronectes</taxon>
    </lineage>
</organism>
<dbReference type="Proteomes" id="UP001153269">
    <property type="component" value="Unassembled WGS sequence"/>
</dbReference>
<keyword evidence="9 11" id="KW-1133">Transmembrane helix</keyword>
<evidence type="ECO:0000256" key="11">
    <source>
        <dbReference type="SAM" id="Phobius"/>
    </source>
</evidence>
<evidence type="ECO:0000256" key="3">
    <source>
        <dbReference type="ARBA" id="ARBA00008025"/>
    </source>
</evidence>
<dbReference type="SMART" id="SM01270">
    <property type="entry name" value="Longin"/>
    <property type="match status" value="1"/>
</dbReference>
<feature type="domain" description="Longin" evidence="12">
    <location>
        <begin position="52"/>
        <end position="163"/>
    </location>
</feature>
<dbReference type="InterPro" id="IPR043546">
    <property type="entry name" value="Sec22a/c"/>
</dbReference>
<evidence type="ECO:0000256" key="5">
    <source>
        <dbReference type="ARBA" id="ARBA00022692"/>
    </source>
</evidence>
<dbReference type="InterPro" id="IPR011012">
    <property type="entry name" value="Longin-like_dom_sf"/>
</dbReference>
<feature type="transmembrane region" description="Helical" evidence="11">
    <location>
        <begin position="317"/>
        <end position="333"/>
    </location>
</feature>
<keyword evidence="14" id="KW-1185">Reference proteome</keyword>
<evidence type="ECO:0000256" key="1">
    <source>
        <dbReference type="ARBA" id="ARBA00003595"/>
    </source>
</evidence>
<dbReference type="AlphaFoldDB" id="A0A9N7UVS4"/>
<dbReference type="Pfam" id="PF25970">
    <property type="entry name" value="SEC22a_C"/>
    <property type="match status" value="1"/>
</dbReference>
<evidence type="ECO:0000256" key="9">
    <source>
        <dbReference type="ARBA" id="ARBA00022989"/>
    </source>
</evidence>
<sequence>MNFQENVKLLQLNRENVLKSSTSLVSTRCYTRLPGLQGDHQSCKMSTVVFASVVRVGDGLPLSASTDYEQDKELQETKRHLKGLSKKLSQFPDRCTLKTGTYNVNFISSLGVGYLMVCTANYPNVLAFCFLDELQKEFIVTYDTKRTSSVVRPYSFIEFDTFIQKTKQRYNSPRSLSTKINLSDMQTEIRLRPPYQLSPEDLRAINGFTVHTPTKYKGIDPLPLLYLPSHLSCSELSEPTSAPTQMLEPVTLQGIVSCVLSVLCGGLNLLRGVHAIESILQNNDEDFNYVIAFFLGTAACLYQCYLFAYFSVWRNSKSFLAFALICLSNMYLYELRNMWQILFHVAVGAFMTLQIKLRQPLGKAPDYNV</sequence>
<keyword evidence="7" id="KW-0931">ER-Golgi transport</keyword>
<comment type="similarity">
    <text evidence="3">Belongs to the synaptobrevin family.</text>
</comment>
<dbReference type="EMBL" id="CADEAL010002001">
    <property type="protein sequence ID" value="CAB1437217.1"/>
    <property type="molecule type" value="Genomic_DNA"/>
</dbReference>
<feature type="transmembrane region" description="Helical" evidence="11">
    <location>
        <begin position="290"/>
        <end position="310"/>
    </location>
</feature>
<comment type="subcellular location">
    <subcellularLocation>
        <location evidence="2">Endoplasmic reticulum membrane</location>
        <topology evidence="2">Multi-pass membrane protein</topology>
    </subcellularLocation>
</comment>
<dbReference type="PANTHER" id="PTHR46258">
    <property type="entry name" value="LONGIN DOMAIN-CONTAINING PROTEIN"/>
    <property type="match status" value="1"/>
</dbReference>
<reference evidence="13" key="1">
    <citation type="submission" date="2020-03" db="EMBL/GenBank/DDBJ databases">
        <authorList>
            <person name="Weist P."/>
        </authorList>
    </citation>
    <scope>NUCLEOTIDE SEQUENCE</scope>
</reference>
<evidence type="ECO:0000256" key="4">
    <source>
        <dbReference type="ARBA" id="ARBA00022448"/>
    </source>
</evidence>
<evidence type="ECO:0000256" key="6">
    <source>
        <dbReference type="ARBA" id="ARBA00022824"/>
    </source>
</evidence>
<accession>A0A9N7UVS4</accession>
<name>A0A9N7UVS4_PLEPL</name>
<dbReference type="Pfam" id="PF13774">
    <property type="entry name" value="Longin"/>
    <property type="match status" value="1"/>
</dbReference>
<dbReference type="CDD" id="cd14824">
    <property type="entry name" value="Longin"/>
    <property type="match status" value="1"/>
</dbReference>
<protein>
    <recommendedName>
        <fullName evidence="12">Longin domain-containing protein</fullName>
    </recommendedName>
</protein>
<dbReference type="InterPro" id="IPR010908">
    <property type="entry name" value="Longin_dom"/>
</dbReference>
<dbReference type="GO" id="GO:0005789">
    <property type="term" value="C:endoplasmic reticulum membrane"/>
    <property type="evidence" value="ECO:0007669"/>
    <property type="project" value="UniProtKB-SubCell"/>
</dbReference>
<keyword evidence="5 11" id="KW-0812">Transmembrane</keyword>
<keyword evidence="6" id="KW-0256">Endoplasmic reticulum</keyword>
<dbReference type="SUPFAM" id="SSF64356">
    <property type="entry name" value="SNARE-like"/>
    <property type="match status" value="1"/>
</dbReference>